<dbReference type="InterPro" id="IPR020081">
    <property type="entry name" value="SsrA-bd_prot_CS"/>
</dbReference>
<keyword evidence="5" id="KW-1185">Reference proteome</keyword>
<comment type="similarity">
    <text evidence="3">Belongs to the SmpB family.</text>
</comment>
<dbReference type="Proteomes" id="UP001164727">
    <property type="component" value="Chromosome"/>
</dbReference>
<dbReference type="NCBIfam" id="NF003843">
    <property type="entry name" value="PRK05422.1"/>
    <property type="match status" value="1"/>
</dbReference>
<keyword evidence="1 3" id="KW-0963">Cytoplasm</keyword>
<dbReference type="SUPFAM" id="SSF74982">
    <property type="entry name" value="Small protein B (SmpB)"/>
    <property type="match status" value="1"/>
</dbReference>
<dbReference type="PROSITE" id="PS01317">
    <property type="entry name" value="SSRP"/>
    <property type="match status" value="1"/>
</dbReference>
<evidence type="ECO:0000256" key="3">
    <source>
        <dbReference type="HAMAP-Rule" id="MF_00023"/>
    </source>
</evidence>
<proteinExistence type="inferred from homology"/>
<keyword evidence="2 3" id="KW-0694">RNA-binding</keyword>
<evidence type="ECO:0000256" key="2">
    <source>
        <dbReference type="ARBA" id="ARBA00022884"/>
    </source>
</evidence>
<dbReference type="EMBL" id="CP114006">
    <property type="protein sequence ID" value="WAN63601.1"/>
    <property type="molecule type" value="Genomic_DNA"/>
</dbReference>
<dbReference type="PANTHER" id="PTHR30308:SF2">
    <property type="entry name" value="SSRA-BINDING PROTEIN"/>
    <property type="match status" value="1"/>
</dbReference>
<comment type="function">
    <text evidence="3">Required for rescue of stalled ribosomes mediated by trans-translation. Binds to transfer-messenger RNA (tmRNA), required for stable association of tmRNA with ribosomes. tmRNA and SmpB together mimic tRNA shape, replacing the anticodon stem-loop with SmpB. tmRNA is encoded by the ssrA gene; the 2 termini fold to resemble tRNA(Ala) and it encodes a 'tag peptide', a short internal open reading frame. During trans-translation Ala-aminoacylated tmRNA acts like a tRNA, entering the A-site of stalled ribosomes, displacing the stalled mRNA. The ribosome then switches to translate the ORF on the tmRNA; the nascent peptide is terminated with the 'tag peptide' encoded by the tmRNA and targeted for degradation. The ribosome is freed to recommence translation, which seems to be the essential function of trans-translation.</text>
</comment>
<comment type="subcellular location">
    <subcellularLocation>
        <location evidence="3">Cytoplasm</location>
    </subcellularLocation>
    <text evidence="3">The tmRNA-SmpB complex associates with stalled 70S ribosomes.</text>
</comment>
<evidence type="ECO:0000313" key="4">
    <source>
        <dbReference type="EMBL" id="WAN63601.1"/>
    </source>
</evidence>
<dbReference type="InterPro" id="IPR000037">
    <property type="entry name" value="SsrA-bd_prot"/>
</dbReference>
<evidence type="ECO:0000313" key="5">
    <source>
        <dbReference type="Proteomes" id="UP001164727"/>
    </source>
</evidence>
<reference evidence="4 5" key="1">
    <citation type="journal article" date="2023" name="Microbiol. Resour. Announc.">
        <title>Complete Genome of 'Candidatus Phytoplasma rubi' RS, a Phytopathogenic Bacterium Associated with Rubus Stunt Disease.</title>
        <authorList>
            <person name="Duckeck D."/>
            <person name="Zubert C."/>
            <person name="Bohm J.W."/>
            <person name="Carminati G."/>
            <person name="Schneider B."/>
            <person name="Kube M."/>
        </authorList>
    </citation>
    <scope>NUCLEOTIDE SEQUENCE [LARGE SCALE GENOMIC DNA]</scope>
    <source>
        <strain evidence="4 5">RS</strain>
    </source>
</reference>
<organism evidence="4 5">
    <name type="scientific">Candidatus Phytoplasma rubi</name>
    <dbReference type="NCBI Taxonomy" id="399025"/>
    <lineage>
        <taxon>Bacteria</taxon>
        <taxon>Bacillati</taxon>
        <taxon>Mycoplasmatota</taxon>
        <taxon>Mollicutes</taxon>
        <taxon>Acholeplasmatales</taxon>
        <taxon>Acholeplasmataceae</taxon>
        <taxon>Candidatus Phytoplasma</taxon>
        <taxon>16SrV (Elm yellows group)</taxon>
    </lineage>
</organism>
<evidence type="ECO:0000256" key="1">
    <source>
        <dbReference type="ARBA" id="ARBA00022490"/>
    </source>
</evidence>
<dbReference type="InterPro" id="IPR023620">
    <property type="entry name" value="SmpB"/>
</dbReference>
<name>A0ABY7BU15_9MOLU</name>
<dbReference type="Gene3D" id="2.40.280.10">
    <property type="match status" value="1"/>
</dbReference>
<sequence>MIKIILNNKKAFYDYFLDKKYIAGIQLLGNEVKSIRLKKVNLQNSYIKIESNEIFVFNMFVEKYEFCNKFDYDDKRKKKLLLNKREILQIKKTIQVKGLSVIPTKIISDRNLLKLEIYLARGKKKYDKRLILKKKDDDLKIKKTLSYIY</sequence>
<dbReference type="Pfam" id="PF01668">
    <property type="entry name" value="SmpB"/>
    <property type="match status" value="1"/>
</dbReference>
<gene>
    <name evidence="3" type="primary">smpB</name>
    <name evidence="4" type="ORF">RS022_07800</name>
</gene>
<dbReference type="RefSeq" id="WP_268849782.1">
    <property type="nucleotide sequence ID" value="NZ_CP114006.1"/>
</dbReference>
<dbReference type="NCBIfam" id="TIGR00086">
    <property type="entry name" value="smpB"/>
    <property type="match status" value="1"/>
</dbReference>
<accession>A0ABY7BU15</accession>
<dbReference type="PANTHER" id="PTHR30308">
    <property type="entry name" value="TMRNA-BINDING COMPONENT OF TRANS-TRANSLATION TAGGING COMPLEX"/>
    <property type="match status" value="1"/>
</dbReference>
<protein>
    <recommendedName>
        <fullName evidence="3">SsrA-binding protein</fullName>
    </recommendedName>
    <alternativeName>
        <fullName evidence="3">Small protein B</fullName>
    </alternativeName>
</protein>
<dbReference type="HAMAP" id="MF_00023">
    <property type="entry name" value="SmpB"/>
    <property type="match status" value="1"/>
</dbReference>